<evidence type="ECO:0000256" key="3">
    <source>
        <dbReference type="ARBA" id="ARBA00022679"/>
    </source>
</evidence>
<comment type="similarity">
    <text evidence="1">Belongs to the glycosyltransferase 2 family.</text>
</comment>
<gene>
    <name evidence="4" type="ORF">ACD661_11305</name>
</gene>
<dbReference type="PANTHER" id="PTHR43179">
    <property type="entry name" value="RHAMNOSYLTRANSFERASE WBBL"/>
    <property type="match status" value="1"/>
</dbReference>
<dbReference type="RefSeq" id="WP_400187972.1">
    <property type="nucleotide sequence ID" value="NZ_JBGORX010000004.1"/>
</dbReference>
<evidence type="ECO:0000313" key="5">
    <source>
        <dbReference type="Proteomes" id="UP001615550"/>
    </source>
</evidence>
<name>A0ABW8DAD3_9GAMM</name>
<evidence type="ECO:0008006" key="6">
    <source>
        <dbReference type="Google" id="ProtNLM"/>
    </source>
</evidence>
<keyword evidence="3" id="KW-0808">Transferase</keyword>
<keyword evidence="5" id="KW-1185">Reference proteome</keyword>
<dbReference type="InterPro" id="IPR029044">
    <property type="entry name" value="Nucleotide-diphossugar_trans"/>
</dbReference>
<evidence type="ECO:0000313" key="4">
    <source>
        <dbReference type="EMBL" id="MFJ1269147.1"/>
    </source>
</evidence>
<sequence>MMDYKKRTLRIQSILYNNSETSIQASLNSIGRAAELLKKANLIDFVEVIYGDCSQAKIFENDNLEYLINNSSSGIDKVICIFFNENLGTAKGHNLLMQNACTEYLVILNPDIIVAPNTLIELMRGFSSSLIGIVEARQLPIEHPKDYDSLTGETSWASTACILTKTEIAHQINGFDHESFFLYCDDVDFSWRVKLAGFKVIFKTSAIIFHDKRLEDDGSLSPTNAERYYSAEAALMLAHKYSRHDLVEKISNDFRNCGDNHCMQALKEYEARLASGRLVPSIDTNHKIAQFINGYYAHHRF</sequence>
<dbReference type="SUPFAM" id="SSF53448">
    <property type="entry name" value="Nucleotide-diphospho-sugar transferases"/>
    <property type="match status" value="1"/>
</dbReference>
<evidence type="ECO:0000256" key="1">
    <source>
        <dbReference type="ARBA" id="ARBA00006739"/>
    </source>
</evidence>
<keyword evidence="2" id="KW-0328">Glycosyltransferase</keyword>
<comment type="caution">
    <text evidence="4">The sequence shown here is derived from an EMBL/GenBank/DDBJ whole genome shotgun (WGS) entry which is preliminary data.</text>
</comment>
<dbReference type="EMBL" id="JBGORX010000004">
    <property type="protein sequence ID" value="MFJ1269147.1"/>
    <property type="molecule type" value="Genomic_DNA"/>
</dbReference>
<organism evidence="4 5">
    <name type="scientific">Legionella lytica</name>
    <dbReference type="NCBI Taxonomy" id="96232"/>
    <lineage>
        <taxon>Bacteria</taxon>
        <taxon>Pseudomonadati</taxon>
        <taxon>Pseudomonadota</taxon>
        <taxon>Gammaproteobacteria</taxon>
        <taxon>Legionellales</taxon>
        <taxon>Legionellaceae</taxon>
        <taxon>Legionella</taxon>
    </lineage>
</organism>
<dbReference type="Gene3D" id="3.90.550.10">
    <property type="entry name" value="Spore Coat Polysaccharide Biosynthesis Protein SpsA, Chain A"/>
    <property type="match status" value="1"/>
</dbReference>
<evidence type="ECO:0000256" key="2">
    <source>
        <dbReference type="ARBA" id="ARBA00022676"/>
    </source>
</evidence>
<dbReference type="Proteomes" id="UP001615550">
    <property type="component" value="Unassembled WGS sequence"/>
</dbReference>
<reference evidence="4 5" key="1">
    <citation type="submission" date="2024-08" db="EMBL/GenBank/DDBJ databases">
        <title>Draft Genome Sequence of Legionella lytica strain DSB2004, Isolated From a Fire Sprinkler System.</title>
        <authorList>
            <person name="Everhart A.D."/>
            <person name="Kidane D.T."/>
            <person name="Farone A.L."/>
            <person name="Farone M.B."/>
        </authorList>
    </citation>
    <scope>NUCLEOTIDE SEQUENCE [LARGE SCALE GENOMIC DNA]</scope>
    <source>
        <strain evidence="4 5">DSB2004</strain>
    </source>
</reference>
<proteinExistence type="inferred from homology"/>
<accession>A0ABW8DAD3</accession>
<protein>
    <recommendedName>
        <fullName evidence="6">Glycosyltransferase family 2 protein</fullName>
    </recommendedName>
</protein>
<dbReference type="PANTHER" id="PTHR43179:SF12">
    <property type="entry name" value="GALACTOFURANOSYLTRANSFERASE GLFT2"/>
    <property type="match status" value="1"/>
</dbReference>